<dbReference type="OrthoDB" id="10379646at2759"/>
<evidence type="ECO:0000313" key="2">
    <source>
        <dbReference type="Proteomes" id="UP000055048"/>
    </source>
</evidence>
<dbReference type="EMBL" id="JYDJ01000053">
    <property type="protein sequence ID" value="KRX46734.1"/>
    <property type="molecule type" value="Genomic_DNA"/>
</dbReference>
<dbReference type="AlphaFoldDB" id="A0A0V0U618"/>
<proteinExistence type="predicted"/>
<protein>
    <submittedName>
        <fullName evidence="1">Uncharacterized protein</fullName>
    </submittedName>
</protein>
<organism evidence="1 2">
    <name type="scientific">Trichinella murrelli</name>
    <dbReference type="NCBI Taxonomy" id="144512"/>
    <lineage>
        <taxon>Eukaryota</taxon>
        <taxon>Metazoa</taxon>
        <taxon>Ecdysozoa</taxon>
        <taxon>Nematoda</taxon>
        <taxon>Enoplea</taxon>
        <taxon>Dorylaimia</taxon>
        <taxon>Trichinellida</taxon>
        <taxon>Trichinellidae</taxon>
        <taxon>Trichinella</taxon>
    </lineage>
</organism>
<gene>
    <name evidence="1" type="ORF">T05_16472</name>
</gene>
<reference evidence="1 2" key="1">
    <citation type="submission" date="2015-01" db="EMBL/GenBank/DDBJ databases">
        <title>Evolution of Trichinella species and genotypes.</title>
        <authorList>
            <person name="Korhonen P.K."/>
            <person name="Edoardo P."/>
            <person name="Giuseppe L.R."/>
            <person name="Gasser R.B."/>
        </authorList>
    </citation>
    <scope>NUCLEOTIDE SEQUENCE [LARGE SCALE GENOMIC DNA]</scope>
    <source>
        <strain evidence="1">ISS417</strain>
    </source>
</reference>
<sequence length="109" mass="12537">MREWGTESKALARSSVAMQISFDLALASFRRAYKVDVFSNMPFFKFHLLSRRVMTLLSSRYIVDAIVIGRHLEMSMVPSVFGRKIVRLAFTELGKSADFNQMLKRLARS</sequence>
<name>A0A0V0U618_9BILA</name>
<dbReference type="Proteomes" id="UP000055048">
    <property type="component" value="Unassembled WGS sequence"/>
</dbReference>
<evidence type="ECO:0000313" key="1">
    <source>
        <dbReference type="EMBL" id="KRX46734.1"/>
    </source>
</evidence>
<comment type="caution">
    <text evidence="1">The sequence shown here is derived from an EMBL/GenBank/DDBJ whole genome shotgun (WGS) entry which is preliminary data.</text>
</comment>
<accession>A0A0V0U618</accession>
<keyword evidence="2" id="KW-1185">Reference proteome</keyword>